<dbReference type="SUPFAM" id="SSF103481">
    <property type="entry name" value="Multidrug resistance efflux transporter EmrE"/>
    <property type="match status" value="2"/>
</dbReference>
<feature type="transmembrane region" description="Helical" evidence="1">
    <location>
        <begin position="246"/>
        <end position="266"/>
    </location>
</feature>
<proteinExistence type="predicted"/>
<keyword evidence="4" id="KW-1185">Reference proteome</keyword>
<dbReference type="InterPro" id="IPR000620">
    <property type="entry name" value="EamA_dom"/>
</dbReference>
<evidence type="ECO:0000313" key="4">
    <source>
        <dbReference type="Proteomes" id="UP001262410"/>
    </source>
</evidence>
<dbReference type="Pfam" id="PF00892">
    <property type="entry name" value="EamA"/>
    <property type="match status" value="2"/>
</dbReference>
<feature type="transmembrane region" description="Helical" evidence="1">
    <location>
        <begin position="102"/>
        <end position="123"/>
    </location>
</feature>
<comment type="caution">
    <text evidence="3">The sequence shown here is derived from an EMBL/GenBank/DDBJ whole genome shotgun (WGS) entry which is preliminary data.</text>
</comment>
<feature type="transmembrane region" description="Helical" evidence="1">
    <location>
        <begin position="188"/>
        <end position="211"/>
    </location>
</feature>
<feature type="domain" description="EamA" evidence="2">
    <location>
        <begin position="14"/>
        <end position="145"/>
    </location>
</feature>
<dbReference type="InterPro" id="IPR037185">
    <property type="entry name" value="EmrE-like"/>
</dbReference>
<keyword evidence="1" id="KW-0812">Transmembrane</keyword>
<feature type="transmembrane region" description="Helical" evidence="1">
    <location>
        <begin position="217"/>
        <end position="239"/>
    </location>
</feature>
<dbReference type="PANTHER" id="PTHR22911:SF102">
    <property type="entry name" value="MEMBRANE PROTEIN"/>
    <property type="match status" value="1"/>
</dbReference>
<dbReference type="Proteomes" id="UP001262410">
    <property type="component" value="Unassembled WGS sequence"/>
</dbReference>
<keyword evidence="1" id="KW-1133">Transmembrane helix</keyword>
<reference evidence="3 4" key="1">
    <citation type="submission" date="2023-07" db="EMBL/GenBank/DDBJ databases">
        <title>Sorghum-associated microbial communities from plants grown in Nebraska, USA.</title>
        <authorList>
            <person name="Schachtman D."/>
        </authorList>
    </citation>
    <scope>NUCLEOTIDE SEQUENCE [LARGE SCALE GENOMIC DNA]</scope>
    <source>
        <strain evidence="3 4">584</strain>
    </source>
</reference>
<feature type="transmembrane region" description="Helical" evidence="1">
    <location>
        <begin position="15"/>
        <end position="32"/>
    </location>
</feature>
<gene>
    <name evidence="3" type="ORF">E9232_003578</name>
</gene>
<sequence length="307" mass="31997">MAGSVEVTAAERRTGILQLGLGMAVVGTVGVFMQESGQGPINAVFFRCVFGALVLAAFCAARGWLGGLRLPLRTWGLILFGGVCIVLNWVAFFAAIQHTSIAFATIVYHVQPFWVVLAGPILFGERISRQKLGWIAIAFAGLVLAIGIGTGGAEPGRLLGAGLAIVATLLYTGTVLSTKALRGVRPHLTAMVHAATGIVLLAPFVSIAALPAMPGPWGWLAGLGIVHTGLVYVLMYAAYPKLPTPVIAVLAFIYPASAIVSDWAVYGHRLGLEQAAGMGLIALASLAVTLGWRLWPARRVPAAVGQG</sequence>
<keyword evidence="1" id="KW-0472">Membrane</keyword>
<protein>
    <submittedName>
        <fullName evidence="3">Drug/metabolite transporter (DMT)-like permease</fullName>
    </submittedName>
</protein>
<feature type="domain" description="EamA" evidence="2">
    <location>
        <begin position="160"/>
        <end position="288"/>
    </location>
</feature>
<accession>A0ABU1JR05</accession>
<feature type="transmembrane region" description="Helical" evidence="1">
    <location>
        <begin position="44"/>
        <end position="65"/>
    </location>
</feature>
<feature type="transmembrane region" description="Helical" evidence="1">
    <location>
        <begin position="77"/>
        <end position="96"/>
    </location>
</feature>
<dbReference type="RefSeq" id="WP_309795977.1">
    <property type="nucleotide sequence ID" value="NZ_JAVDPW010000006.1"/>
</dbReference>
<evidence type="ECO:0000259" key="2">
    <source>
        <dbReference type="Pfam" id="PF00892"/>
    </source>
</evidence>
<feature type="transmembrane region" description="Helical" evidence="1">
    <location>
        <begin position="158"/>
        <end position="176"/>
    </location>
</feature>
<dbReference type="PANTHER" id="PTHR22911">
    <property type="entry name" value="ACYL-MALONYL CONDENSING ENZYME-RELATED"/>
    <property type="match status" value="1"/>
</dbReference>
<name>A0ABU1JR05_9PROT</name>
<feature type="transmembrane region" description="Helical" evidence="1">
    <location>
        <begin position="278"/>
        <end position="295"/>
    </location>
</feature>
<dbReference type="EMBL" id="JAVDPW010000006">
    <property type="protein sequence ID" value="MDR6291052.1"/>
    <property type="molecule type" value="Genomic_DNA"/>
</dbReference>
<organism evidence="3 4">
    <name type="scientific">Inquilinus ginsengisoli</name>
    <dbReference type="NCBI Taxonomy" id="363840"/>
    <lineage>
        <taxon>Bacteria</taxon>
        <taxon>Pseudomonadati</taxon>
        <taxon>Pseudomonadota</taxon>
        <taxon>Alphaproteobacteria</taxon>
        <taxon>Rhodospirillales</taxon>
        <taxon>Rhodospirillaceae</taxon>
        <taxon>Inquilinus</taxon>
    </lineage>
</organism>
<evidence type="ECO:0000313" key="3">
    <source>
        <dbReference type="EMBL" id="MDR6291052.1"/>
    </source>
</evidence>
<feature type="transmembrane region" description="Helical" evidence="1">
    <location>
        <begin position="132"/>
        <end position="152"/>
    </location>
</feature>
<evidence type="ECO:0000256" key="1">
    <source>
        <dbReference type="SAM" id="Phobius"/>
    </source>
</evidence>